<feature type="signal peptide" evidence="1">
    <location>
        <begin position="1"/>
        <end position="24"/>
    </location>
</feature>
<evidence type="ECO:0008006" key="6">
    <source>
        <dbReference type="Google" id="ProtNLM"/>
    </source>
</evidence>
<feature type="domain" description="Peptidoglycan binding-like" evidence="2">
    <location>
        <begin position="355"/>
        <end position="403"/>
    </location>
</feature>
<name>A0A1E5Q4L5_9PROT</name>
<evidence type="ECO:0000313" key="4">
    <source>
        <dbReference type="EMBL" id="OEJ64671.1"/>
    </source>
</evidence>
<dbReference type="InterPro" id="IPR043426">
    <property type="entry name" value="MltB-like"/>
</dbReference>
<dbReference type="Gene3D" id="1.10.8.350">
    <property type="entry name" value="Bacterial muramidase"/>
    <property type="match status" value="1"/>
</dbReference>
<dbReference type="Gene3D" id="1.10.530.10">
    <property type="match status" value="1"/>
</dbReference>
<dbReference type="NCBIfam" id="TIGR02283">
    <property type="entry name" value="MltB_2"/>
    <property type="match status" value="1"/>
</dbReference>
<dbReference type="CDD" id="cd13399">
    <property type="entry name" value="Slt35-like"/>
    <property type="match status" value="1"/>
</dbReference>
<dbReference type="PANTHER" id="PTHR30163">
    <property type="entry name" value="MEMBRANE-BOUND LYTIC MUREIN TRANSGLYCOSYLASE B"/>
    <property type="match status" value="1"/>
</dbReference>
<evidence type="ECO:0000259" key="2">
    <source>
        <dbReference type="Pfam" id="PF01471"/>
    </source>
</evidence>
<dbReference type="Pfam" id="PF01471">
    <property type="entry name" value="PG_binding_1"/>
    <property type="match status" value="1"/>
</dbReference>
<protein>
    <recommendedName>
        <fullName evidence="6">Lytic transglycosylase</fullName>
    </recommendedName>
</protein>
<dbReference type="GO" id="GO:0008933">
    <property type="term" value="F:peptidoglycan lytic transglycosylase activity"/>
    <property type="evidence" value="ECO:0007669"/>
    <property type="project" value="TreeGrafter"/>
</dbReference>
<proteinExistence type="predicted"/>
<dbReference type="InterPro" id="IPR023346">
    <property type="entry name" value="Lysozyme-like_dom_sf"/>
</dbReference>
<evidence type="ECO:0000313" key="5">
    <source>
        <dbReference type="Proteomes" id="UP000095347"/>
    </source>
</evidence>
<dbReference type="InterPro" id="IPR036366">
    <property type="entry name" value="PGBDSf"/>
</dbReference>
<dbReference type="Proteomes" id="UP000095347">
    <property type="component" value="Unassembled WGS sequence"/>
</dbReference>
<dbReference type="PANTHER" id="PTHR30163:SF8">
    <property type="entry name" value="LYTIC MUREIN TRANSGLYCOSYLASE"/>
    <property type="match status" value="1"/>
</dbReference>
<comment type="caution">
    <text evidence="4">The sequence shown here is derived from an EMBL/GenBank/DDBJ whole genome shotgun (WGS) entry which is preliminary data.</text>
</comment>
<dbReference type="AlphaFoldDB" id="A0A1E5Q4L5"/>
<dbReference type="InterPro" id="IPR002477">
    <property type="entry name" value="Peptidoglycan-bd-like"/>
</dbReference>
<dbReference type="InterPro" id="IPR011970">
    <property type="entry name" value="MltB_2"/>
</dbReference>
<dbReference type="InterPro" id="IPR036365">
    <property type="entry name" value="PGBD-like_sf"/>
</dbReference>
<feature type="domain" description="Transglycosylase SLT" evidence="3">
    <location>
        <begin position="33"/>
        <end position="330"/>
    </location>
</feature>
<dbReference type="InterPro" id="IPR031304">
    <property type="entry name" value="SLT_2"/>
</dbReference>
<evidence type="ECO:0000259" key="3">
    <source>
        <dbReference type="Pfam" id="PF13406"/>
    </source>
</evidence>
<dbReference type="EMBL" id="MCGG01000067">
    <property type="protein sequence ID" value="OEJ64671.1"/>
    <property type="molecule type" value="Genomic_DNA"/>
</dbReference>
<dbReference type="FunFam" id="1.10.8.350:FF:000001">
    <property type="entry name" value="Lytic murein transglycosylase B"/>
    <property type="match status" value="1"/>
</dbReference>
<dbReference type="Pfam" id="PF13406">
    <property type="entry name" value="SLT_2"/>
    <property type="match status" value="1"/>
</dbReference>
<dbReference type="OrthoDB" id="9808544at2"/>
<reference evidence="5" key="1">
    <citation type="submission" date="2016-07" db="EMBL/GenBank/DDBJ databases">
        <authorList>
            <person name="Florea S."/>
            <person name="Webb J.S."/>
            <person name="Jaromczyk J."/>
            <person name="Schardl C.L."/>
        </authorList>
    </citation>
    <scope>NUCLEOTIDE SEQUENCE [LARGE SCALE GENOMIC DNA]</scope>
    <source>
        <strain evidence="5">MV-1</strain>
    </source>
</reference>
<accession>A0A1E5Q4L5</accession>
<keyword evidence="1" id="KW-0732">Signal</keyword>
<dbReference type="SUPFAM" id="SSF47090">
    <property type="entry name" value="PGBD-like"/>
    <property type="match status" value="1"/>
</dbReference>
<evidence type="ECO:0000256" key="1">
    <source>
        <dbReference type="SAM" id="SignalP"/>
    </source>
</evidence>
<organism evidence="4 5">
    <name type="scientific">Magnetovibrio blakemorei</name>
    <dbReference type="NCBI Taxonomy" id="28181"/>
    <lineage>
        <taxon>Bacteria</taxon>
        <taxon>Pseudomonadati</taxon>
        <taxon>Pseudomonadota</taxon>
        <taxon>Alphaproteobacteria</taxon>
        <taxon>Rhodospirillales</taxon>
        <taxon>Magnetovibrionaceae</taxon>
        <taxon>Magnetovibrio</taxon>
    </lineage>
</organism>
<dbReference type="Gene3D" id="1.10.101.10">
    <property type="entry name" value="PGBD-like superfamily/PGBD"/>
    <property type="match status" value="1"/>
</dbReference>
<dbReference type="SUPFAM" id="SSF53955">
    <property type="entry name" value="Lysozyme-like"/>
    <property type="match status" value="1"/>
</dbReference>
<dbReference type="GO" id="GO:0009253">
    <property type="term" value="P:peptidoglycan catabolic process"/>
    <property type="evidence" value="ECO:0007669"/>
    <property type="project" value="TreeGrafter"/>
</dbReference>
<keyword evidence="5" id="KW-1185">Reference proteome</keyword>
<sequence>MHMSRLIFAFFAAVFILAAVPVYAEDQPAAEQSFADWLVELRAEARTKGISDKTLDAALTGLEPIPRVVELDRRQPEFTWTFRKYMDNLVNDKRIETGKLKLAENAKMLTEISEKYGVQPRFLIAFWGLETDFGRLAEGYFPTIAALATLAHDGRRSKFFRQQLFTALKIIDQGHISAERMKGSWAGAMGHFQFIPTTFDAYATDYDGDGKIDIWGNQGDAYASAANFLSKAGWKGDEIWGREVKLPKGFDFNLAVLKVRKTLPQWQALGVRRVDGSGLPIPSTGAEMTASIVAPAGAKGPAFLVYGNFRTIMVWNQSINYALAIGQLADRLVGLPAFSTLGPNSERGISHAEGIELQERLTALGFDTGGTDGVIGPNSREAVRKFQDAKGLEPDGYPSLELLESVRSGL</sequence>
<feature type="chain" id="PRO_5009184033" description="Lytic transglycosylase" evidence="1">
    <location>
        <begin position="25"/>
        <end position="410"/>
    </location>
</feature>
<dbReference type="STRING" id="28181.BEN30_00845"/>
<gene>
    <name evidence="4" type="ORF">BEN30_00845</name>
</gene>